<keyword evidence="3" id="KW-1185">Reference proteome</keyword>
<protein>
    <submittedName>
        <fullName evidence="2">Uncharacterized protein</fullName>
    </submittedName>
</protein>
<proteinExistence type="predicted"/>
<dbReference type="EMBL" id="JABBWD010000103">
    <property type="protein sequence ID" value="KAG1765841.1"/>
    <property type="molecule type" value="Genomic_DNA"/>
</dbReference>
<dbReference type="Proteomes" id="UP000714275">
    <property type="component" value="Unassembled WGS sequence"/>
</dbReference>
<evidence type="ECO:0000256" key="1">
    <source>
        <dbReference type="SAM" id="SignalP"/>
    </source>
</evidence>
<dbReference type="InterPro" id="IPR045469">
    <property type="entry name" value="Nis1"/>
</dbReference>
<evidence type="ECO:0000313" key="3">
    <source>
        <dbReference type="Proteomes" id="UP000714275"/>
    </source>
</evidence>
<gene>
    <name evidence="2" type="ORF">EV702DRAFT_63203</name>
</gene>
<reference evidence="2" key="1">
    <citation type="journal article" date="2020" name="New Phytol.">
        <title>Comparative genomics reveals dynamic genome evolution in host specialist ectomycorrhizal fungi.</title>
        <authorList>
            <person name="Lofgren L.A."/>
            <person name="Nguyen N.H."/>
            <person name="Vilgalys R."/>
            <person name="Ruytinx J."/>
            <person name="Liao H.L."/>
            <person name="Branco S."/>
            <person name="Kuo A."/>
            <person name="LaButti K."/>
            <person name="Lipzen A."/>
            <person name="Andreopoulos W."/>
            <person name="Pangilinan J."/>
            <person name="Riley R."/>
            <person name="Hundley H."/>
            <person name="Na H."/>
            <person name="Barry K."/>
            <person name="Grigoriev I.V."/>
            <person name="Stajich J.E."/>
            <person name="Kennedy P.G."/>
        </authorList>
    </citation>
    <scope>NUCLEOTIDE SEQUENCE</scope>
    <source>
        <strain evidence="2">DOB743</strain>
    </source>
</reference>
<accession>A0A9P7CVI2</accession>
<name>A0A9P7CVI2_9AGAM</name>
<sequence>MRLVNPLIALLFSTIASAQQVFIMSPLAGTSVSPGKNITVTIERPASLSTSEEVAVVIAIHSCARNLCAPQADALGEILYNGLFNPHTNFKQPSEDFNIRIPQSMSNGSALLTVTHFALIGAGPVPWMELKNVSVVVD</sequence>
<dbReference type="Pfam" id="PF19271">
    <property type="entry name" value="Nis1"/>
    <property type="match status" value="1"/>
</dbReference>
<dbReference type="OrthoDB" id="2841294at2759"/>
<feature type="chain" id="PRO_5040486127" evidence="1">
    <location>
        <begin position="19"/>
        <end position="138"/>
    </location>
</feature>
<keyword evidence="1" id="KW-0732">Signal</keyword>
<feature type="signal peptide" evidence="1">
    <location>
        <begin position="1"/>
        <end position="18"/>
    </location>
</feature>
<comment type="caution">
    <text evidence="2">The sequence shown here is derived from an EMBL/GenBank/DDBJ whole genome shotgun (WGS) entry which is preliminary data.</text>
</comment>
<organism evidence="2 3">
    <name type="scientific">Suillus placidus</name>
    <dbReference type="NCBI Taxonomy" id="48579"/>
    <lineage>
        <taxon>Eukaryota</taxon>
        <taxon>Fungi</taxon>
        <taxon>Dikarya</taxon>
        <taxon>Basidiomycota</taxon>
        <taxon>Agaricomycotina</taxon>
        <taxon>Agaricomycetes</taxon>
        <taxon>Agaricomycetidae</taxon>
        <taxon>Boletales</taxon>
        <taxon>Suillineae</taxon>
        <taxon>Suillaceae</taxon>
        <taxon>Suillus</taxon>
    </lineage>
</organism>
<dbReference type="AlphaFoldDB" id="A0A9P7CVI2"/>
<evidence type="ECO:0000313" key="2">
    <source>
        <dbReference type="EMBL" id="KAG1765841.1"/>
    </source>
</evidence>